<keyword evidence="2" id="KW-1003">Cell membrane</keyword>
<dbReference type="AlphaFoldDB" id="A0A6L7IU51"/>
<name>A0A6L7IU51_9ACTN</name>
<dbReference type="KEGG" id="egd:GS424_004285"/>
<evidence type="ECO:0000256" key="4">
    <source>
        <dbReference type="ARBA" id="ARBA00022989"/>
    </source>
</evidence>
<dbReference type="PANTHER" id="PTHR30572">
    <property type="entry name" value="MEMBRANE COMPONENT OF TRANSPORTER-RELATED"/>
    <property type="match status" value="1"/>
</dbReference>
<dbReference type="InterPro" id="IPR025857">
    <property type="entry name" value="MacB_PCD"/>
</dbReference>
<reference evidence="9 10" key="1">
    <citation type="submission" date="2020-10" db="EMBL/GenBank/DDBJ databases">
        <title>Eggerthella sp. nov., isolated from human feces.</title>
        <authorList>
            <person name="Yajun G."/>
        </authorList>
    </citation>
    <scope>NUCLEOTIDE SEQUENCE [LARGE SCALE GENOMIC DNA]</scope>
    <source>
        <strain evidence="9 10">HF-1101</strain>
    </source>
</reference>
<evidence type="ECO:0000259" key="7">
    <source>
        <dbReference type="Pfam" id="PF02687"/>
    </source>
</evidence>
<evidence type="ECO:0000256" key="3">
    <source>
        <dbReference type="ARBA" id="ARBA00022692"/>
    </source>
</evidence>
<sequence length="387" mass="39832">MRYSQLARTAVHAVFRNGLRTVLTMLGLVIGISSVIILVGIGDGSNQQVSEKMKALGGDALSAYLYDGELGYDDLADMANLEAVDGVAPSKPLMKKLSVGSTVSKKAFIEATDEHYLHVRNLKLQAGRNLNAVDRENRSKVIVLGADVATELFGSPADAVGCTVKLDGDEFTVVGVLENQGQSMGLTTGNVALVPFSTAVGMGEGAAIESFYAKAPGSDAIDAAKSALGAHLANEAGIAPGKFDIVSQDEMLRAGNEIDDTMTLLLAGIAGISLVVAGIGVMNVMLVSVTERTREIGIKKALGARRSDILAQFLLEALMISVAGGAIGIAAGLALGLLATTVGLAFVASWGVVGVAVAASTAIGLVFGIFPAYRASAKNPIEALRTE</sequence>
<dbReference type="Pfam" id="PF12704">
    <property type="entry name" value="MacB_PCD"/>
    <property type="match status" value="1"/>
</dbReference>
<keyword evidence="3" id="KW-0812">Transmembrane</keyword>
<dbReference type="InterPro" id="IPR050250">
    <property type="entry name" value="Macrolide_Exporter_MacB"/>
</dbReference>
<dbReference type="RefSeq" id="WP_160942951.1">
    <property type="nucleotide sequence ID" value="NZ_CP063310.1"/>
</dbReference>
<accession>A0A6L7IU51</accession>
<evidence type="ECO:0000256" key="1">
    <source>
        <dbReference type="ARBA" id="ARBA00004651"/>
    </source>
</evidence>
<dbReference type="EMBL" id="CP063310">
    <property type="protein sequence ID" value="QOS69072.1"/>
    <property type="molecule type" value="Genomic_DNA"/>
</dbReference>
<dbReference type="PANTHER" id="PTHR30572:SF4">
    <property type="entry name" value="ABC TRANSPORTER PERMEASE YTRF"/>
    <property type="match status" value="1"/>
</dbReference>
<keyword evidence="5" id="KW-0472">Membrane</keyword>
<gene>
    <name evidence="9" type="ORF">GS424_004285</name>
</gene>
<dbReference type="GO" id="GO:0022857">
    <property type="term" value="F:transmembrane transporter activity"/>
    <property type="evidence" value="ECO:0007669"/>
    <property type="project" value="TreeGrafter"/>
</dbReference>
<proteinExistence type="inferred from homology"/>
<protein>
    <submittedName>
        <fullName evidence="9">ABC transporter permease</fullName>
    </submittedName>
</protein>
<dbReference type="InterPro" id="IPR003838">
    <property type="entry name" value="ABC3_permease_C"/>
</dbReference>
<dbReference type="GO" id="GO:0005886">
    <property type="term" value="C:plasma membrane"/>
    <property type="evidence" value="ECO:0007669"/>
    <property type="project" value="UniProtKB-SubCell"/>
</dbReference>
<organism evidence="9 10">
    <name type="scientific">Eggerthella guodeyinii</name>
    <dbReference type="NCBI Taxonomy" id="2690837"/>
    <lineage>
        <taxon>Bacteria</taxon>
        <taxon>Bacillati</taxon>
        <taxon>Actinomycetota</taxon>
        <taxon>Coriobacteriia</taxon>
        <taxon>Eggerthellales</taxon>
        <taxon>Eggerthellaceae</taxon>
        <taxon>Eggerthella</taxon>
    </lineage>
</organism>
<evidence type="ECO:0000313" key="10">
    <source>
        <dbReference type="Proteomes" id="UP000478463"/>
    </source>
</evidence>
<evidence type="ECO:0000256" key="5">
    <source>
        <dbReference type="ARBA" id="ARBA00023136"/>
    </source>
</evidence>
<comment type="subcellular location">
    <subcellularLocation>
        <location evidence="1">Cell membrane</location>
        <topology evidence="1">Multi-pass membrane protein</topology>
    </subcellularLocation>
</comment>
<evidence type="ECO:0000256" key="2">
    <source>
        <dbReference type="ARBA" id="ARBA00022475"/>
    </source>
</evidence>
<feature type="domain" description="MacB-like periplasmic core" evidence="8">
    <location>
        <begin position="21"/>
        <end position="229"/>
    </location>
</feature>
<keyword evidence="4" id="KW-1133">Transmembrane helix</keyword>
<evidence type="ECO:0000259" key="8">
    <source>
        <dbReference type="Pfam" id="PF12704"/>
    </source>
</evidence>
<feature type="domain" description="ABC3 transporter permease C-terminal" evidence="7">
    <location>
        <begin position="269"/>
        <end position="380"/>
    </location>
</feature>
<dbReference type="Pfam" id="PF02687">
    <property type="entry name" value="FtsX"/>
    <property type="match status" value="1"/>
</dbReference>
<comment type="similarity">
    <text evidence="6">Belongs to the ABC-4 integral membrane protein family.</text>
</comment>
<dbReference type="Proteomes" id="UP000478463">
    <property type="component" value="Chromosome"/>
</dbReference>
<evidence type="ECO:0000313" key="9">
    <source>
        <dbReference type="EMBL" id="QOS69072.1"/>
    </source>
</evidence>
<evidence type="ECO:0000256" key="6">
    <source>
        <dbReference type="ARBA" id="ARBA00038076"/>
    </source>
</evidence>